<evidence type="ECO:0000256" key="4">
    <source>
        <dbReference type="ARBA" id="ARBA00022475"/>
    </source>
</evidence>
<feature type="domain" description="Flagellar motor switch protein FliN-like C-terminal" evidence="9">
    <location>
        <begin position="55"/>
        <end position="125"/>
    </location>
</feature>
<evidence type="ECO:0000259" key="9">
    <source>
        <dbReference type="Pfam" id="PF01052"/>
    </source>
</evidence>
<gene>
    <name evidence="10" type="primary">fliN</name>
    <name evidence="10" type="ORF">ENW48_06045</name>
</gene>
<evidence type="ECO:0000256" key="2">
    <source>
        <dbReference type="ARBA" id="ARBA00009226"/>
    </source>
</evidence>
<dbReference type="SUPFAM" id="SSF101801">
    <property type="entry name" value="Surface presentation of antigens (SPOA)"/>
    <property type="match status" value="1"/>
</dbReference>
<keyword evidence="10" id="KW-0966">Cell projection</keyword>
<dbReference type="InterPro" id="IPR051469">
    <property type="entry name" value="FliN/MopA/SpaO"/>
</dbReference>
<evidence type="ECO:0000256" key="8">
    <source>
        <dbReference type="SAM" id="MobiDB-lite"/>
    </source>
</evidence>
<dbReference type="InterPro" id="IPR001172">
    <property type="entry name" value="FliN_T3SS_HrcQb"/>
</dbReference>
<keyword evidence="10" id="KW-0282">Flagellum</keyword>
<organism evidence="10">
    <name type="scientific">Desulfobacca acetoxidans</name>
    <dbReference type="NCBI Taxonomy" id="60893"/>
    <lineage>
        <taxon>Bacteria</taxon>
        <taxon>Pseudomonadati</taxon>
        <taxon>Thermodesulfobacteriota</taxon>
        <taxon>Desulfobaccia</taxon>
        <taxon>Desulfobaccales</taxon>
        <taxon>Desulfobaccaceae</taxon>
        <taxon>Desulfobacca</taxon>
    </lineage>
</organism>
<name>A0A7C5ENG5_9BACT</name>
<dbReference type="Gene3D" id="2.30.330.10">
    <property type="entry name" value="SpoA-like"/>
    <property type="match status" value="1"/>
</dbReference>
<keyword evidence="5" id="KW-0145">Chemotaxis</keyword>
<feature type="region of interest" description="Disordered" evidence="8">
    <location>
        <begin position="1"/>
        <end position="47"/>
    </location>
</feature>
<dbReference type="NCBIfam" id="TIGR02480">
    <property type="entry name" value="fliN"/>
    <property type="match status" value="1"/>
</dbReference>
<feature type="compositionally biased region" description="Polar residues" evidence="8">
    <location>
        <begin position="1"/>
        <end position="10"/>
    </location>
</feature>
<dbReference type="PANTHER" id="PTHR43484">
    <property type="match status" value="1"/>
</dbReference>
<comment type="caution">
    <text evidence="10">The sequence shown here is derived from an EMBL/GenBank/DDBJ whole genome shotgun (WGS) entry which is preliminary data.</text>
</comment>
<dbReference type="GO" id="GO:0009425">
    <property type="term" value="C:bacterial-type flagellum basal body"/>
    <property type="evidence" value="ECO:0007669"/>
    <property type="project" value="InterPro"/>
</dbReference>
<comment type="subcellular location">
    <subcellularLocation>
        <location evidence="1">Cell membrane</location>
        <topology evidence="1">Peripheral membrane protein</topology>
        <orientation evidence="1">Cytoplasmic side</orientation>
    </subcellularLocation>
</comment>
<proteinExistence type="inferred from homology"/>
<dbReference type="GO" id="GO:0006935">
    <property type="term" value="P:chemotaxis"/>
    <property type="evidence" value="ECO:0007669"/>
    <property type="project" value="UniProtKB-KW"/>
</dbReference>
<dbReference type="Pfam" id="PF01052">
    <property type="entry name" value="FliMN_C"/>
    <property type="match status" value="1"/>
</dbReference>
<keyword evidence="4" id="KW-1003">Cell membrane</keyword>
<evidence type="ECO:0000256" key="7">
    <source>
        <dbReference type="ARBA" id="ARBA00023136"/>
    </source>
</evidence>
<dbReference type="EMBL" id="DTKJ01000042">
    <property type="protein sequence ID" value="HGZ11762.1"/>
    <property type="molecule type" value="Genomic_DNA"/>
</dbReference>
<keyword evidence="6" id="KW-0283">Flagellar rotation</keyword>
<evidence type="ECO:0000313" key="10">
    <source>
        <dbReference type="EMBL" id="HGZ11762.1"/>
    </source>
</evidence>
<evidence type="ECO:0000256" key="1">
    <source>
        <dbReference type="ARBA" id="ARBA00004413"/>
    </source>
</evidence>
<keyword evidence="10" id="KW-0969">Cilium</keyword>
<dbReference type="InterPro" id="IPR001543">
    <property type="entry name" value="FliN-like_C"/>
</dbReference>
<accession>A0A7C5ENG5</accession>
<dbReference type="GO" id="GO:0003774">
    <property type="term" value="F:cytoskeletal motor activity"/>
    <property type="evidence" value="ECO:0007669"/>
    <property type="project" value="InterPro"/>
</dbReference>
<comment type="similarity">
    <text evidence="2">Belongs to the FliN/MopA/SpaO family.</text>
</comment>
<reference evidence="10" key="1">
    <citation type="journal article" date="2020" name="mSystems">
        <title>Genome- and Community-Level Interaction Insights into Carbon Utilization and Element Cycling Functions of Hydrothermarchaeota in Hydrothermal Sediment.</title>
        <authorList>
            <person name="Zhou Z."/>
            <person name="Liu Y."/>
            <person name="Xu W."/>
            <person name="Pan J."/>
            <person name="Luo Z.H."/>
            <person name="Li M."/>
        </authorList>
    </citation>
    <scope>NUCLEOTIDE SEQUENCE [LARGE SCALE GENOMIC DNA]</scope>
    <source>
        <strain evidence="10">SpSt-853</strain>
    </source>
</reference>
<protein>
    <recommendedName>
        <fullName evidence="3">Flagellar motor switch protein FliN</fullName>
    </recommendedName>
</protein>
<dbReference type="PRINTS" id="PR00956">
    <property type="entry name" value="FLGMOTORFLIN"/>
</dbReference>
<dbReference type="AlphaFoldDB" id="A0A7C5ENG5"/>
<dbReference type="GO" id="GO:0005886">
    <property type="term" value="C:plasma membrane"/>
    <property type="evidence" value="ECO:0007669"/>
    <property type="project" value="UniProtKB-SubCell"/>
</dbReference>
<dbReference type="InterPro" id="IPR036429">
    <property type="entry name" value="SpoA-like_sf"/>
</dbReference>
<sequence>MVKEGGTSQVVDFDWEKPLEEESPAPEAPETQPPSGPAPASASPKKKGELPNIELLLDIPLEITAELGRTRMIINDLLQLGQGSVIELNKLAGEPLEILVNQKLIARGEVVVVNEKFGIRLTDIISPVERIKQLG</sequence>
<keyword evidence="7" id="KW-0472">Membrane</keyword>
<dbReference type="InterPro" id="IPR012826">
    <property type="entry name" value="FliN"/>
</dbReference>
<evidence type="ECO:0000256" key="3">
    <source>
        <dbReference type="ARBA" id="ARBA00021897"/>
    </source>
</evidence>
<dbReference type="GO" id="GO:0071973">
    <property type="term" value="P:bacterial-type flagellum-dependent cell motility"/>
    <property type="evidence" value="ECO:0007669"/>
    <property type="project" value="InterPro"/>
</dbReference>
<evidence type="ECO:0000256" key="5">
    <source>
        <dbReference type="ARBA" id="ARBA00022500"/>
    </source>
</evidence>
<dbReference type="PANTHER" id="PTHR43484:SF1">
    <property type="entry name" value="FLAGELLAR MOTOR SWITCH PROTEIN FLIN"/>
    <property type="match status" value="1"/>
</dbReference>
<evidence type="ECO:0000256" key="6">
    <source>
        <dbReference type="ARBA" id="ARBA00022779"/>
    </source>
</evidence>